<dbReference type="OrthoDB" id="244102at2"/>
<evidence type="ECO:0000256" key="1">
    <source>
        <dbReference type="ARBA" id="ARBA00000083"/>
    </source>
</evidence>
<dbReference type="HOGENOM" id="CLU_007383_1_10_9"/>
<evidence type="ECO:0000256" key="11">
    <source>
        <dbReference type="RuleBase" id="RU366046"/>
    </source>
</evidence>
<evidence type="ECO:0000313" key="13">
    <source>
        <dbReference type="EMBL" id="ACA60158.1"/>
    </source>
</evidence>
<dbReference type="InterPro" id="IPR001509">
    <property type="entry name" value="Epimerase_deHydtase"/>
</dbReference>
<dbReference type="EC" id="5.1.3.2" evidence="5 11"/>
<evidence type="ECO:0000256" key="4">
    <source>
        <dbReference type="ARBA" id="ARBA00007637"/>
    </source>
</evidence>
<evidence type="ECO:0000256" key="8">
    <source>
        <dbReference type="ARBA" id="ARBA00023144"/>
    </source>
</evidence>
<comment type="subunit">
    <text evidence="11">Homodimer.</text>
</comment>
<evidence type="ECO:0000256" key="7">
    <source>
        <dbReference type="ARBA" id="ARBA00023027"/>
    </source>
</evidence>
<gene>
    <name evidence="13" type="ordered locus">Daud_1657</name>
</gene>
<evidence type="ECO:0000256" key="5">
    <source>
        <dbReference type="ARBA" id="ARBA00013189"/>
    </source>
</evidence>
<dbReference type="RefSeq" id="WP_012302739.1">
    <property type="nucleotide sequence ID" value="NC_010424.1"/>
</dbReference>
<feature type="domain" description="NAD-dependent epimerase/dehydratase" evidence="12">
    <location>
        <begin position="4"/>
        <end position="252"/>
    </location>
</feature>
<protein>
    <recommendedName>
        <fullName evidence="6 11">UDP-glucose 4-epimerase</fullName>
        <ecNumber evidence="5 11">5.1.3.2</ecNumber>
    </recommendedName>
</protein>
<evidence type="ECO:0000256" key="3">
    <source>
        <dbReference type="ARBA" id="ARBA00004947"/>
    </source>
</evidence>
<comment type="pathway">
    <text evidence="3 11">Carbohydrate metabolism; galactose metabolism.</text>
</comment>
<sequence length="322" mass="35287">MKTILVTGGAGYIGSHTVLALGERGYDVVTLDNLSAGHRWAVRHGELVELDLLDREGLDRLFAARRFDAVVHFAAHIQVPESVERPLMYYVNNVGGTLNLLAAMVRHGPRYLIYSSSAAVYGIPEVIPVAEDAPLRPINPYGHTKAMVERILRDMARAGEIDYIALRYFNVAGADPGGRLGEGKEWAPHLITVAVRAAAGRRAGMTVFGTDYPTPDGTGVRDYIHVSDLAEAHVLALEHLLATGESGVFNCGYGRGYSVLEVLDAVREVTGVDFPVEYAGRRAGDPPALVADSRLIRERLGWQPRLDDLRLIVETAWRWELP</sequence>
<evidence type="ECO:0000256" key="2">
    <source>
        <dbReference type="ARBA" id="ARBA00001911"/>
    </source>
</evidence>
<dbReference type="InterPro" id="IPR005886">
    <property type="entry name" value="UDP_G4E"/>
</dbReference>
<dbReference type="EMBL" id="CP000860">
    <property type="protein sequence ID" value="ACA60158.1"/>
    <property type="molecule type" value="Genomic_DNA"/>
</dbReference>
<dbReference type="SUPFAM" id="SSF51735">
    <property type="entry name" value="NAD(P)-binding Rossmann-fold domains"/>
    <property type="match status" value="1"/>
</dbReference>
<keyword evidence="7 11" id="KW-0520">NAD</keyword>
<dbReference type="AlphaFoldDB" id="B1I597"/>
<keyword evidence="14" id="KW-1185">Reference proteome</keyword>
<comment type="cofactor">
    <cofactor evidence="2 11">
        <name>NAD(+)</name>
        <dbReference type="ChEBI" id="CHEBI:57540"/>
    </cofactor>
</comment>
<keyword evidence="9 11" id="KW-0413">Isomerase</keyword>
<keyword evidence="10 11" id="KW-0119">Carbohydrate metabolism</keyword>
<dbReference type="NCBIfam" id="TIGR01179">
    <property type="entry name" value="galE"/>
    <property type="match status" value="1"/>
</dbReference>
<dbReference type="Pfam" id="PF01370">
    <property type="entry name" value="Epimerase"/>
    <property type="match status" value="1"/>
</dbReference>
<dbReference type="InterPro" id="IPR036291">
    <property type="entry name" value="NAD(P)-bd_dom_sf"/>
</dbReference>
<proteinExistence type="inferred from homology"/>
<dbReference type="GO" id="GO:0033499">
    <property type="term" value="P:galactose catabolic process via UDP-galactose, Leloir pathway"/>
    <property type="evidence" value="ECO:0007669"/>
    <property type="project" value="TreeGrafter"/>
</dbReference>
<evidence type="ECO:0000256" key="6">
    <source>
        <dbReference type="ARBA" id="ARBA00018569"/>
    </source>
</evidence>
<evidence type="ECO:0000313" key="14">
    <source>
        <dbReference type="Proteomes" id="UP000008544"/>
    </source>
</evidence>
<reference evidence="14" key="1">
    <citation type="submission" date="2007-10" db="EMBL/GenBank/DDBJ databases">
        <title>Complete sequence of chromosome of Desulforudis audaxviator MP104C.</title>
        <authorList>
            <person name="Copeland A."/>
            <person name="Lucas S."/>
            <person name="Lapidus A."/>
            <person name="Barry K."/>
            <person name="Glavina del Rio T."/>
            <person name="Dalin E."/>
            <person name="Tice H."/>
            <person name="Bruce D."/>
            <person name="Pitluck S."/>
            <person name="Lowry S.R."/>
            <person name="Larimer F."/>
            <person name="Land M.L."/>
            <person name="Hauser L."/>
            <person name="Kyrpides N."/>
            <person name="Ivanova N.N."/>
            <person name="Richardson P."/>
        </authorList>
    </citation>
    <scope>NUCLEOTIDE SEQUENCE [LARGE SCALE GENOMIC DNA]</scope>
    <source>
        <strain evidence="14">MP104C</strain>
    </source>
</reference>
<dbReference type="Gene3D" id="3.40.50.720">
    <property type="entry name" value="NAD(P)-binding Rossmann-like Domain"/>
    <property type="match status" value="1"/>
</dbReference>
<name>B1I597_DESAP</name>
<dbReference type="KEGG" id="dau:Daud_1657"/>
<dbReference type="PANTHER" id="PTHR43725">
    <property type="entry name" value="UDP-GLUCOSE 4-EPIMERASE"/>
    <property type="match status" value="1"/>
</dbReference>
<comment type="similarity">
    <text evidence="4 11">Belongs to the NAD(P)-dependent epimerase/dehydratase family.</text>
</comment>
<dbReference type="eggNOG" id="COG1087">
    <property type="taxonomic scope" value="Bacteria"/>
</dbReference>
<keyword evidence="8" id="KW-0299">Galactose metabolism</keyword>
<evidence type="ECO:0000256" key="10">
    <source>
        <dbReference type="ARBA" id="ARBA00023277"/>
    </source>
</evidence>
<dbReference type="Proteomes" id="UP000008544">
    <property type="component" value="Chromosome"/>
</dbReference>
<organism evidence="13 14">
    <name type="scientific">Desulforudis audaxviator (strain MP104C)</name>
    <dbReference type="NCBI Taxonomy" id="477974"/>
    <lineage>
        <taxon>Bacteria</taxon>
        <taxon>Bacillati</taxon>
        <taxon>Bacillota</taxon>
        <taxon>Clostridia</taxon>
        <taxon>Thermoanaerobacterales</taxon>
        <taxon>Candidatus Desulforudaceae</taxon>
        <taxon>Candidatus Desulforudis</taxon>
    </lineage>
</organism>
<dbReference type="Gene3D" id="3.90.25.10">
    <property type="entry name" value="UDP-galactose 4-epimerase, domain 1"/>
    <property type="match status" value="1"/>
</dbReference>
<comment type="catalytic activity">
    <reaction evidence="1 11">
        <text>UDP-alpha-D-glucose = UDP-alpha-D-galactose</text>
        <dbReference type="Rhea" id="RHEA:22168"/>
        <dbReference type="ChEBI" id="CHEBI:58885"/>
        <dbReference type="ChEBI" id="CHEBI:66914"/>
        <dbReference type="EC" id="5.1.3.2"/>
    </reaction>
</comment>
<evidence type="ECO:0000259" key="12">
    <source>
        <dbReference type="Pfam" id="PF01370"/>
    </source>
</evidence>
<dbReference type="PANTHER" id="PTHR43725:SF53">
    <property type="entry name" value="UDP-ARABINOSE 4-EPIMERASE 1"/>
    <property type="match status" value="1"/>
</dbReference>
<accession>B1I597</accession>
<dbReference type="STRING" id="477974.Daud_1657"/>
<dbReference type="CDD" id="cd05247">
    <property type="entry name" value="UDP_G4E_1_SDR_e"/>
    <property type="match status" value="1"/>
</dbReference>
<reference evidence="13 14" key="2">
    <citation type="journal article" date="2008" name="Science">
        <title>Environmental genomics reveals a single-species ecosystem deep within Earth.</title>
        <authorList>
            <person name="Chivian D."/>
            <person name="Brodie E.L."/>
            <person name="Alm E.J."/>
            <person name="Culley D.E."/>
            <person name="Dehal P.S."/>
            <person name="Desantis T.Z."/>
            <person name="Gihring T.M."/>
            <person name="Lapidus A."/>
            <person name="Lin L.H."/>
            <person name="Lowry S.R."/>
            <person name="Moser D.P."/>
            <person name="Richardson P.M."/>
            <person name="Southam G."/>
            <person name="Wanger G."/>
            <person name="Pratt L.M."/>
            <person name="Andersen G.L."/>
            <person name="Hazen T.C."/>
            <person name="Brockman F.J."/>
            <person name="Arkin A.P."/>
            <person name="Onstott T.C."/>
        </authorList>
    </citation>
    <scope>NUCLEOTIDE SEQUENCE [LARGE SCALE GENOMIC DNA]</scope>
    <source>
        <strain evidence="13 14">MP104C</strain>
    </source>
</reference>
<evidence type="ECO:0000256" key="9">
    <source>
        <dbReference type="ARBA" id="ARBA00023235"/>
    </source>
</evidence>
<dbReference type="GO" id="GO:0003978">
    <property type="term" value="F:UDP-glucose 4-epimerase activity"/>
    <property type="evidence" value="ECO:0007669"/>
    <property type="project" value="UniProtKB-UniRule"/>
</dbReference>
<dbReference type="UniPathway" id="UPA00214"/>